<evidence type="ECO:0000256" key="4">
    <source>
        <dbReference type="ARBA" id="ARBA00022898"/>
    </source>
</evidence>
<dbReference type="GO" id="GO:0005829">
    <property type="term" value="C:cytosol"/>
    <property type="evidence" value="ECO:0007669"/>
    <property type="project" value="TreeGrafter"/>
</dbReference>
<dbReference type="PIRSF" id="PIRSF005639">
    <property type="entry name" value="Glut_amidoT_SNO"/>
    <property type="match status" value="1"/>
</dbReference>
<evidence type="ECO:0000313" key="10">
    <source>
        <dbReference type="EMBL" id="DAZ97949.1"/>
    </source>
</evidence>
<proteinExistence type="inferred from homology"/>
<evidence type="ECO:0000256" key="8">
    <source>
        <dbReference type="PIRSR" id="PIRSR005639-1"/>
    </source>
</evidence>
<sequence length="230" mass="24843">MTVKECDAPVVMRVGVLALQGAFQEHIDMLNTLSVRGSNGQDIKVEAFAVRLPEELQTAQALLLPGGESTTIGKVATRWGLVEPLKQWVADKRPIWGTCAGMIMLSTSVKHGEDGGQTLIGGLDVQVSRNFFGSQVRSFEMGISGPPGYGEEPYNAVFIRGPAIVSVGESIEPLSQMHCANPADGSDPTDVIVAARKENILVTAFHPELTSDTRWHRYFVESVALPTLKL</sequence>
<keyword evidence="11" id="KW-1185">Reference proteome</keyword>
<evidence type="ECO:0000256" key="9">
    <source>
        <dbReference type="PIRSR" id="PIRSR005639-2"/>
    </source>
</evidence>
<dbReference type="Pfam" id="PF01174">
    <property type="entry name" value="SNO"/>
    <property type="match status" value="1"/>
</dbReference>
<reference evidence="10" key="2">
    <citation type="journal article" date="2023" name="Microbiol Resour">
        <title>Decontamination and Annotation of the Draft Genome Sequence of the Oomycete Lagenidium giganteum ARSEF 373.</title>
        <authorList>
            <person name="Morgan W.R."/>
            <person name="Tartar A."/>
        </authorList>
    </citation>
    <scope>NUCLEOTIDE SEQUENCE</scope>
    <source>
        <strain evidence="10">ARSEF 373</strain>
    </source>
</reference>
<organism evidence="10 11">
    <name type="scientific">Lagenidium giganteum</name>
    <dbReference type="NCBI Taxonomy" id="4803"/>
    <lineage>
        <taxon>Eukaryota</taxon>
        <taxon>Sar</taxon>
        <taxon>Stramenopiles</taxon>
        <taxon>Oomycota</taxon>
        <taxon>Peronosporomycetes</taxon>
        <taxon>Pythiales</taxon>
        <taxon>Pythiaceae</taxon>
    </lineage>
</organism>
<dbReference type="PROSITE" id="PS51273">
    <property type="entry name" value="GATASE_TYPE_1"/>
    <property type="match status" value="1"/>
</dbReference>
<dbReference type="NCBIfam" id="TIGR03800">
    <property type="entry name" value="PLP_synth_Pdx2"/>
    <property type="match status" value="1"/>
</dbReference>
<feature type="active site" description="Charge relay system" evidence="8">
    <location>
        <position position="206"/>
    </location>
</feature>
<feature type="binding site" evidence="9">
    <location>
        <begin position="67"/>
        <end position="69"/>
    </location>
    <ligand>
        <name>L-glutamine</name>
        <dbReference type="ChEBI" id="CHEBI:58359"/>
    </ligand>
</feature>
<evidence type="ECO:0000256" key="6">
    <source>
        <dbReference type="ARBA" id="ARBA00023239"/>
    </source>
</evidence>
<evidence type="ECO:0000313" key="11">
    <source>
        <dbReference type="Proteomes" id="UP001146120"/>
    </source>
</evidence>
<protein>
    <recommendedName>
        <fullName evidence="2">glutaminase</fullName>
        <ecNumber evidence="2">3.5.1.2</ecNumber>
    </recommendedName>
</protein>
<evidence type="ECO:0000256" key="7">
    <source>
        <dbReference type="ARBA" id="ARBA00049534"/>
    </source>
</evidence>
<dbReference type="GO" id="GO:0042823">
    <property type="term" value="P:pyridoxal phosphate biosynthetic process"/>
    <property type="evidence" value="ECO:0007669"/>
    <property type="project" value="InterPro"/>
</dbReference>
<keyword evidence="3" id="KW-0378">Hydrolase</keyword>
<comment type="caution">
    <text evidence="10">The sequence shown here is derived from an EMBL/GenBank/DDBJ whole genome shotgun (WGS) entry which is preliminary data.</text>
</comment>
<dbReference type="InterPro" id="IPR021196">
    <property type="entry name" value="PdxT/SNO_CS"/>
</dbReference>
<dbReference type="FunFam" id="3.40.50.880:FF:000041">
    <property type="entry name" value="Glutamine amidotransferase subunit pdxT, putative"/>
    <property type="match status" value="1"/>
</dbReference>
<dbReference type="CDD" id="cd01749">
    <property type="entry name" value="GATase1_PB"/>
    <property type="match status" value="1"/>
</dbReference>
<dbReference type="InterPro" id="IPR002161">
    <property type="entry name" value="PdxT/SNO"/>
</dbReference>
<comment type="catalytic activity">
    <reaction evidence="7">
        <text>L-glutamine + H2O = L-glutamate + NH4(+)</text>
        <dbReference type="Rhea" id="RHEA:15889"/>
        <dbReference type="ChEBI" id="CHEBI:15377"/>
        <dbReference type="ChEBI" id="CHEBI:28938"/>
        <dbReference type="ChEBI" id="CHEBI:29985"/>
        <dbReference type="ChEBI" id="CHEBI:58359"/>
        <dbReference type="EC" id="3.5.1.2"/>
    </reaction>
</comment>
<dbReference type="GO" id="GO:0008614">
    <property type="term" value="P:pyridoxine metabolic process"/>
    <property type="evidence" value="ECO:0007669"/>
    <property type="project" value="TreeGrafter"/>
</dbReference>
<dbReference type="InterPro" id="IPR029062">
    <property type="entry name" value="Class_I_gatase-like"/>
</dbReference>
<dbReference type="PROSITE" id="PS51130">
    <property type="entry name" value="PDXT_SNO_2"/>
    <property type="match status" value="1"/>
</dbReference>
<dbReference type="PROSITE" id="PS01236">
    <property type="entry name" value="PDXT_SNO_1"/>
    <property type="match status" value="1"/>
</dbReference>
<feature type="binding site" evidence="9">
    <location>
        <begin position="159"/>
        <end position="160"/>
    </location>
    <ligand>
        <name>L-glutamine</name>
        <dbReference type="ChEBI" id="CHEBI:58359"/>
    </ligand>
</feature>
<feature type="active site" description="Nucleophile" evidence="8">
    <location>
        <position position="99"/>
    </location>
</feature>
<dbReference type="Gene3D" id="3.40.50.880">
    <property type="match status" value="1"/>
</dbReference>
<dbReference type="HAMAP" id="MF_01615">
    <property type="entry name" value="PdxT"/>
    <property type="match status" value="1"/>
</dbReference>
<evidence type="ECO:0000256" key="3">
    <source>
        <dbReference type="ARBA" id="ARBA00022801"/>
    </source>
</evidence>
<evidence type="ECO:0000256" key="1">
    <source>
        <dbReference type="ARBA" id="ARBA00008345"/>
    </source>
</evidence>
<feature type="active site" description="Charge relay system" evidence="8">
    <location>
        <position position="208"/>
    </location>
</feature>
<keyword evidence="4" id="KW-0663">Pyridoxal phosphate</keyword>
<feature type="binding site" evidence="9">
    <location>
        <position position="129"/>
    </location>
    <ligand>
        <name>L-glutamine</name>
        <dbReference type="ChEBI" id="CHEBI:58359"/>
    </ligand>
</feature>
<keyword evidence="6" id="KW-0456">Lyase</keyword>
<reference evidence="10" key="1">
    <citation type="submission" date="2022-11" db="EMBL/GenBank/DDBJ databases">
        <authorList>
            <person name="Morgan W.R."/>
            <person name="Tartar A."/>
        </authorList>
    </citation>
    <scope>NUCLEOTIDE SEQUENCE</scope>
    <source>
        <strain evidence="10">ARSEF 373</strain>
    </source>
</reference>
<dbReference type="GO" id="GO:0004359">
    <property type="term" value="F:glutaminase activity"/>
    <property type="evidence" value="ECO:0007669"/>
    <property type="project" value="UniProtKB-EC"/>
</dbReference>
<evidence type="ECO:0000256" key="5">
    <source>
        <dbReference type="ARBA" id="ARBA00022962"/>
    </source>
</evidence>
<dbReference type="EMBL" id="DAKRPA010000120">
    <property type="protein sequence ID" value="DAZ97949.1"/>
    <property type="molecule type" value="Genomic_DNA"/>
</dbReference>
<gene>
    <name evidence="10" type="ORF">N0F65_006374</name>
</gene>
<evidence type="ECO:0000256" key="2">
    <source>
        <dbReference type="ARBA" id="ARBA00012918"/>
    </source>
</evidence>
<comment type="similarity">
    <text evidence="1">Belongs to the glutaminase PdxT/SNO family.</text>
</comment>
<dbReference type="GO" id="GO:0016829">
    <property type="term" value="F:lyase activity"/>
    <property type="evidence" value="ECO:0007669"/>
    <property type="project" value="UniProtKB-KW"/>
</dbReference>
<dbReference type="PANTHER" id="PTHR31559:SF0">
    <property type="entry name" value="PYRIDOXAL 5'-PHOSPHATE SYNTHASE SUBUNIT SNO1-RELATED"/>
    <property type="match status" value="1"/>
</dbReference>
<dbReference type="Proteomes" id="UP001146120">
    <property type="component" value="Unassembled WGS sequence"/>
</dbReference>
<dbReference type="SUPFAM" id="SSF52317">
    <property type="entry name" value="Class I glutamine amidotransferase-like"/>
    <property type="match status" value="1"/>
</dbReference>
<dbReference type="AlphaFoldDB" id="A0AAV2YZK9"/>
<dbReference type="EC" id="3.5.1.2" evidence="2"/>
<dbReference type="PANTHER" id="PTHR31559">
    <property type="entry name" value="PYRIDOXAL 5'-PHOSPHATE SYNTHASE SUBUNIT SNO"/>
    <property type="match status" value="1"/>
</dbReference>
<keyword evidence="5" id="KW-0315">Glutamine amidotransferase</keyword>
<dbReference type="GO" id="GO:1903600">
    <property type="term" value="C:glutaminase complex"/>
    <property type="evidence" value="ECO:0007669"/>
    <property type="project" value="TreeGrafter"/>
</dbReference>
<accession>A0AAV2YZK9</accession>
<name>A0AAV2YZK9_9STRA</name>